<organism evidence="3 4">
    <name type="scientific">Atopococcus tabaci</name>
    <dbReference type="NCBI Taxonomy" id="269774"/>
    <lineage>
        <taxon>Bacteria</taxon>
        <taxon>Bacillati</taxon>
        <taxon>Bacillota</taxon>
        <taxon>Bacilli</taxon>
        <taxon>Lactobacillales</taxon>
        <taxon>Carnobacteriaceae</taxon>
        <taxon>Atopococcus</taxon>
    </lineage>
</organism>
<dbReference type="GO" id="GO:0005829">
    <property type="term" value="C:cytosol"/>
    <property type="evidence" value="ECO:0007669"/>
    <property type="project" value="TreeGrafter"/>
</dbReference>
<dbReference type="PROSITE" id="PS50943">
    <property type="entry name" value="HTH_CROC1"/>
    <property type="match status" value="1"/>
</dbReference>
<dbReference type="Proteomes" id="UP001171751">
    <property type="component" value="Unassembled WGS sequence"/>
</dbReference>
<proteinExistence type="predicted"/>
<keyword evidence="1" id="KW-0238">DNA-binding</keyword>
<dbReference type="InterPro" id="IPR010982">
    <property type="entry name" value="Lambda_DNA-bd_dom_sf"/>
</dbReference>
<dbReference type="InterPro" id="IPR001387">
    <property type="entry name" value="Cro/C1-type_HTH"/>
</dbReference>
<dbReference type="AlphaFoldDB" id="A0AA43ZT72"/>
<gene>
    <name evidence="3" type="ORF">Q4F26_06190</name>
</gene>
<dbReference type="EMBL" id="JAUNQW010000035">
    <property type="protein sequence ID" value="MDO5457922.1"/>
    <property type="molecule type" value="Genomic_DNA"/>
</dbReference>
<dbReference type="GO" id="GO:0003700">
    <property type="term" value="F:DNA-binding transcription factor activity"/>
    <property type="evidence" value="ECO:0007669"/>
    <property type="project" value="TreeGrafter"/>
</dbReference>
<dbReference type="InterPro" id="IPR050807">
    <property type="entry name" value="TransReg_Diox_bact_type"/>
</dbReference>
<sequence>MKKTANHTLKDFGDVLYEEMKDNNFKALFDRESFKLDVANAVRELREEQHLSQQKFADKVGISKSTINRIENAQTEPKLETLYDIAESTGKKLTISYE</sequence>
<dbReference type="GO" id="GO:0003677">
    <property type="term" value="F:DNA binding"/>
    <property type="evidence" value="ECO:0007669"/>
    <property type="project" value="UniProtKB-KW"/>
</dbReference>
<dbReference type="Pfam" id="PF01381">
    <property type="entry name" value="HTH_3"/>
    <property type="match status" value="1"/>
</dbReference>
<name>A0AA43ZT72_9LACT</name>
<dbReference type="SUPFAM" id="SSF47413">
    <property type="entry name" value="lambda repressor-like DNA-binding domains"/>
    <property type="match status" value="1"/>
</dbReference>
<protein>
    <submittedName>
        <fullName evidence="3">Helix-turn-helix transcriptional regulator</fullName>
    </submittedName>
</protein>
<accession>A0AA43ZT72</accession>
<evidence type="ECO:0000259" key="2">
    <source>
        <dbReference type="PROSITE" id="PS50943"/>
    </source>
</evidence>
<dbReference type="CDD" id="cd00093">
    <property type="entry name" value="HTH_XRE"/>
    <property type="match status" value="1"/>
</dbReference>
<reference evidence="3" key="1">
    <citation type="submission" date="2023-07" db="EMBL/GenBank/DDBJ databases">
        <title>Between Cages and Wild: Unraveling the Impact of Captivity on Animal Microbiomes and Antimicrobial Resistance.</title>
        <authorList>
            <person name="Schmartz G.P."/>
            <person name="Rehner J."/>
            <person name="Schuff M.J."/>
            <person name="Becker S.L."/>
            <person name="Kravczyk M."/>
            <person name="Gurevich A."/>
            <person name="Francke R."/>
            <person name="Mueller R."/>
            <person name="Keller V."/>
            <person name="Keller A."/>
        </authorList>
    </citation>
    <scope>NUCLEOTIDE SEQUENCE</scope>
    <source>
        <strain evidence="3">S39M_St_73</strain>
    </source>
</reference>
<comment type="caution">
    <text evidence="3">The sequence shown here is derived from an EMBL/GenBank/DDBJ whole genome shotgun (WGS) entry which is preliminary data.</text>
</comment>
<dbReference type="PANTHER" id="PTHR46797:SF1">
    <property type="entry name" value="METHYLPHOSPHONATE SYNTHASE"/>
    <property type="match status" value="1"/>
</dbReference>
<feature type="domain" description="HTH cro/C1-type" evidence="2">
    <location>
        <begin position="42"/>
        <end position="96"/>
    </location>
</feature>
<dbReference type="Gene3D" id="1.10.260.40">
    <property type="entry name" value="lambda repressor-like DNA-binding domains"/>
    <property type="match status" value="1"/>
</dbReference>
<keyword evidence="4" id="KW-1185">Reference proteome</keyword>
<dbReference type="SMART" id="SM00530">
    <property type="entry name" value="HTH_XRE"/>
    <property type="match status" value="1"/>
</dbReference>
<evidence type="ECO:0000256" key="1">
    <source>
        <dbReference type="ARBA" id="ARBA00023125"/>
    </source>
</evidence>
<dbReference type="PANTHER" id="PTHR46797">
    <property type="entry name" value="HTH-TYPE TRANSCRIPTIONAL REGULATOR"/>
    <property type="match status" value="1"/>
</dbReference>
<evidence type="ECO:0000313" key="4">
    <source>
        <dbReference type="Proteomes" id="UP001171751"/>
    </source>
</evidence>
<evidence type="ECO:0000313" key="3">
    <source>
        <dbReference type="EMBL" id="MDO5457922.1"/>
    </source>
</evidence>